<dbReference type="EMBL" id="FRAM01000004">
    <property type="protein sequence ID" value="SHK63239.1"/>
    <property type="molecule type" value="Genomic_DNA"/>
</dbReference>
<keyword evidence="1" id="KW-1133">Transmembrane helix</keyword>
<keyword evidence="1" id="KW-0812">Transmembrane</keyword>
<name>A0A1M6U256_9FLAO</name>
<dbReference type="AlphaFoldDB" id="A0A1M6U256"/>
<dbReference type="STRING" id="216903.SAMN05444371_3075"/>
<dbReference type="Proteomes" id="UP000184498">
    <property type="component" value="Unassembled WGS sequence"/>
</dbReference>
<sequence length="211" mass="23490">MYKNRRSVKKNNSSSSSADWQGLIYYSIIGVLLYIGFMAIRSLSLGTGNKSSFADWFKSIFDIFSAGTGFGDSDQTVKGNDNSGFEDTVDQQGNGQDLYSGTIRDYEYFKANEYFGNYPRPTNGTYIANYDRLMRDLDLIRLNYGSAVKISSGYLASDIAIFKECKGAHIKPSNGNNEALNKVVVALRNSGQLKGSSVYFPDTGETRYYIK</sequence>
<dbReference type="RefSeq" id="WP_072999703.1">
    <property type="nucleotide sequence ID" value="NZ_FRAM01000004.1"/>
</dbReference>
<evidence type="ECO:0000313" key="2">
    <source>
        <dbReference type="EMBL" id="SHK63239.1"/>
    </source>
</evidence>
<keyword evidence="3" id="KW-1185">Reference proteome</keyword>
<keyword evidence="1" id="KW-0472">Membrane</keyword>
<gene>
    <name evidence="2" type="ORF">SAMN05444371_3075</name>
</gene>
<protein>
    <submittedName>
        <fullName evidence="2">Uncharacterized protein</fullName>
    </submittedName>
</protein>
<proteinExistence type="predicted"/>
<evidence type="ECO:0000256" key="1">
    <source>
        <dbReference type="SAM" id="Phobius"/>
    </source>
</evidence>
<organism evidence="2 3">
    <name type="scientific">Epilithonimonas mollis</name>
    <dbReference type="NCBI Taxonomy" id="216903"/>
    <lineage>
        <taxon>Bacteria</taxon>
        <taxon>Pseudomonadati</taxon>
        <taxon>Bacteroidota</taxon>
        <taxon>Flavobacteriia</taxon>
        <taxon>Flavobacteriales</taxon>
        <taxon>Weeksellaceae</taxon>
        <taxon>Chryseobacterium group</taxon>
        <taxon>Epilithonimonas</taxon>
    </lineage>
</organism>
<reference evidence="3" key="1">
    <citation type="submission" date="2016-11" db="EMBL/GenBank/DDBJ databases">
        <authorList>
            <person name="Varghese N."/>
            <person name="Submissions S."/>
        </authorList>
    </citation>
    <scope>NUCLEOTIDE SEQUENCE [LARGE SCALE GENOMIC DNA]</scope>
    <source>
        <strain evidence="3">DSM 18016</strain>
    </source>
</reference>
<feature type="transmembrane region" description="Helical" evidence="1">
    <location>
        <begin position="20"/>
        <end position="40"/>
    </location>
</feature>
<evidence type="ECO:0000313" key="3">
    <source>
        <dbReference type="Proteomes" id="UP000184498"/>
    </source>
</evidence>
<accession>A0A1M6U256</accession>